<feature type="domain" description="Glycosyltransferase subfamily 4-like N-terminal" evidence="1">
    <location>
        <begin position="25"/>
        <end position="240"/>
    </location>
</feature>
<gene>
    <name evidence="2" type="ORF">MUN82_10365</name>
</gene>
<dbReference type="AlphaFoldDB" id="A0A8T9T6N4"/>
<dbReference type="PANTHER" id="PTHR45947:SF3">
    <property type="entry name" value="SULFOQUINOVOSYL TRANSFERASE SQD2"/>
    <property type="match status" value="1"/>
</dbReference>
<sequence length="435" mass="48674">MSALRPLRLLVITYYWPPSGGAGVQRSLKFVKHLPALGVEPTVVTVDPERGAYPVLDESLLAEVPAGVRVLRTDTSEPFGSYKKITRREQIPYGGFANESKTSFTQRLFKFVRGNFFLPDPRRGWNRHALRAAAQLLAQGEQFDAVLTSSPPHSTQLIGLELKKRYGLRWVADMRDPWTDIYYQQELHQTAPARWLDARYERQVLEQADIVLTTSPDTRCLLLGKSKKLTPSKFHVIPNGYDESDFRQLSTPPPDALLITHTGTISETYHVQELLRAVAACAQQYPTVPLRLRFVGKVSEGVRQQVAVAGLADRTEFLPFVPHHESVGYLLRSTALLMAIPDVPNNLGILPGKIFEYLAARKPILCVGPAGSDADEILRQCGAGQAFPYLDYTAMLAYLETLVAQWQTNSNLDLPGNAHTRYSRRALTEQLVKLL</sequence>
<dbReference type="SUPFAM" id="SSF53756">
    <property type="entry name" value="UDP-Glycosyltransferase/glycogen phosphorylase"/>
    <property type="match status" value="1"/>
</dbReference>
<evidence type="ECO:0000313" key="2">
    <source>
        <dbReference type="EMBL" id="UOR07479.1"/>
    </source>
</evidence>
<protein>
    <submittedName>
        <fullName evidence="2">Glycosyltransferase family 4 protein</fullName>
    </submittedName>
</protein>
<accession>A0A8T9T6N4</accession>
<dbReference type="Gene3D" id="3.40.50.2000">
    <property type="entry name" value="Glycogen Phosphorylase B"/>
    <property type="match status" value="2"/>
</dbReference>
<evidence type="ECO:0000313" key="3">
    <source>
        <dbReference type="Proteomes" id="UP000829925"/>
    </source>
</evidence>
<reference evidence="2 3" key="1">
    <citation type="submission" date="2022-04" db="EMBL/GenBank/DDBJ databases">
        <title>Hymenobacter sp. isolated from the air.</title>
        <authorList>
            <person name="Won M."/>
            <person name="Lee C.-M."/>
            <person name="Woen H.-Y."/>
            <person name="Kwon S.-W."/>
        </authorList>
    </citation>
    <scope>NUCLEOTIDE SEQUENCE [LARGE SCALE GENOMIC DNA]</scope>
    <source>
        <strain evidence="3">5413 J-13</strain>
    </source>
</reference>
<evidence type="ECO:0000259" key="1">
    <source>
        <dbReference type="Pfam" id="PF13579"/>
    </source>
</evidence>
<dbReference type="EMBL" id="CP095053">
    <property type="protein sequence ID" value="UOR07479.1"/>
    <property type="molecule type" value="Genomic_DNA"/>
</dbReference>
<dbReference type="Proteomes" id="UP000829925">
    <property type="component" value="Chromosome"/>
</dbReference>
<dbReference type="KEGG" id="haei:MUN82_10365"/>
<dbReference type="InterPro" id="IPR050194">
    <property type="entry name" value="Glycosyltransferase_grp1"/>
</dbReference>
<proteinExistence type="predicted"/>
<dbReference type="GO" id="GO:0016757">
    <property type="term" value="F:glycosyltransferase activity"/>
    <property type="evidence" value="ECO:0007669"/>
    <property type="project" value="TreeGrafter"/>
</dbReference>
<dbReference type="RefSeq" id="WP_245097270.1">
    <property type="nucleotide sequence ID" value="NZ_CP095053.1"/>
</dbReference>
<dbReference type="Pfam" id="PF13579">
    <property type="entry name" value="Glyco_trans_4_4"/>
    <property type="match status" value="1"/>
</dbReference>
<dbReference type="InterPro" id="IPR028098">
    <property type="entry name" value="Glyco_trans_4-like_N"/>
</dbReference>
<dbReference type="CDD" id="cd03794">
    <property type="entry name" value="GT4_WbuB-like"/>
    <property type="match status" value="1"/>
</dbReference>
<organism evidence="2 3">
    <name type="scientific">Hymenobacter aerilatus</name>
    <dbReference type="NCBI Taxonomy" id="2932251"/>
    <lineage>
        <taxon>Bacteria</taxon>
        <taxon>Pseudomonadati</taxon>
        <taxon>Bacteroidota</taxon>
        <taxon>Cytophagia</taxon>
        <taxon>Cytophagales</taxon>
        <taxon>Hymenobacteraceae</taxon>
        <taxon>Hymenobacter</taxon>
    </lineage>
</organism>
<dbReference type="PANTHER" id="PTHR45947">
    <property type="entry name" value="SULFOQUINOVOSYL TRANSFERASE SQD2"/>
    <property type="match status" value="1"/>
</dbReference>
<keyword evidence="3" id="KW-1185">Reference proteome</keyword>
<name>A0A8T9T6N4_9BACT</name>